<protein>
    <submittedName>
        <fullName evidence="1">Uncharacterized protein</fullName>
    </submittedName>
</protein>
<proteinExistence type="predicted"/>
<dbReference type="RefSeq" id="WP_043467649.1">
    <property type="nucleotide sequence ID" value="NZ_JNAD02000013.1"/>
</dbReference>
<accession>A0A420UXZ8</accession>
<organism evidence="1 2">
    <name type="scientific">Streptomyces xinghaiensis</name>
    <dbReference type="NCBI Taxonomy" id="1038928"/>
    <lineage>
        <taxon>Bacteria</taxon>
        <taxon>Bacillati</taxon>
        <taxon>Actinomycetota</taxon>
        <taxon>Actinomycetes</taxon>
        <taxon>Kitasatosporales</taxon>
        <taxon>Streptomycetaceae</taxon>
        <taxon>Streptomyces</taxon>
    </lineage>
</organism>
<sequence length="252" mass="26625">MTTASAPAAPPETVAASLFVDAFNSVYVYEDDPRMTIAVHLTTGSSMAVTGRLGDDYHMHFSPAEVSAALAWLTHAVATDPRAVIAVIADRDDERESAHGWAWFIDTGDALPASAASSLFPDHVELLGAEQSWVTLRGPRPLVDTSADGLAYTALTDDVKAVVTAHGKPGRPAAGHRIALRLDSTVTVHIDAADVPAARDALEEIEHEDFDVDLTTRDGHVIGHITLGDADGAELVSVDDVPADELSDDDTD</sequence>
<keyword evidence="2" id="KW-1185">Reference proteome</keyword>
<gene>
    <name evidence="1" type="ORF">SFRA_024780</name>
</gene>
<evidence type="ECO:0000313" key="2">
    <source>
        <dbReference type="Proteomes" id="UP000028058"/>
    </source>
</evidence>
<dbReference type="AlphaFoldDB" id="A0A420UXZ8"/>
<dbReference type="Proteomes" id="UP000028058">
    <property type="component" value="Unassembled WGS sequence"/>
</dbReference>
<reference evidence="1 2" key="1">
    <citation type="journal article" date="2014" name="Genome Announc.">
        <title>Draft Genome Sequence of Streptomyces fradiae ATCC 19609, a Strain Highly Sensitive to Antibiotics.</title>
        <authorList>
            <person name="Bekker O.B."/>
            <person name="Klimina K.M."/>
            <person name="Vatlin A.A."/>
            <person name="Zakharevich N.V."/>
            <person name="Kasianov A.S."/>
            <person name="Danilenko V.N."/>
        </authorList>
    </citation>
    <scope>NUCLEOTIDE SEQUENCE [LARGE SCALE GENOMIC DNA]</scope>
    <source>
        <strain evidence="1 2">ATCC 19609</strain>
    </source>
</reference>
<comment type="caution">
    <text evidence="1">The sequence shown here is derived from an EMBL/GenBank/DDBJ whole genome shotgun (WGS) entry which is preliminary data.</text>
</comment>
<evidence type="ECO:0000313" key="1">
    <source>
        <dbReference type="EMBL" id="RKM92605.1"/>
    </source>
</evidence>
<name>A0A420UXZ8_9ACTN</name>
<dbReference type="EMBL" id="JNAD02000013">
    <property type="protein sequence ID" value="RKM92605.1"/>
    <property type="molecule type" value="Genomic_DNA"/>
</dbReference>